<accession>A0AAW2HYB5</accession>
<evidence type="ECO:0000256" key="2">
    <source>
        <dbReference type="ARBA" id="ARBA00022487"/>
    </source>
</evidence>
<proteinExistence type="inferred from homology"/>
<evidence type="ECO:0000259" key="6">
    <source>
        <dbReference type="Pfam" id="PF00135"/>
    </source>
</evidence>
<keyword evidence="2" id="KW-0719">Serine esterase</keyword>
<dbReference type="EMBL" id="JARGDH010000002">
    <property type="protein sequence ID" value="KAL0274566.1"/>
    <property type="molecule type" value="Genomic_DNA"/>
</dbReference>
<evidence type="ECO:0000313" key="7">
    <source>
        <dbReference type="EMBL" id="KAL0274566.1"/>
    </source>
</evidence>
<dbReference type="InterPro" id="IPR050309">
    <property type="entry name" value="Type-B_Carboxylest/Lipase"/>
</dbReference>
<evidence type="ECO:0000256" key="4">
    <source>
        <dbReference type="ARBA" id="ARBA00023180"/>
    </source>
</evidence>
<evidence type="ECO:0000256" key="1">
    <source>
        <dbReference type="ARBA" id="ARBA00005964"/>
    </source>
</evidence>
<dbReference type="InterPro" id="IPR019819">
    <property type="entry name" value="Carboxylesterase_B_CS"/>
</dbReference>
<evidence type="ECO:0000256" key="3">
    <source>
        <dbReference type="ARBA" id="ARBA00022801"/>
    </source>
</evidence>
<dbReference type="PROSITE" id="PS00122">
    <property type="entry name" value="CARBOXYLESTERASE_B_1"/>
    <property type="match status" value="1"/>
</dbReference>
<reference evidence="7" key="1">
    <citation type="journal article" date="2024" name="Gigascience">
        <title>Chromosome-level genome of the poultry shaft louse Menopon gallinae provides insight into the host-switching and adaptive evolution of parasitic lice.</title>
        <authorList>
            <person name="Xu Y."/>
            <person name="Ma L."/>
            <person name="Liu S."/>
            <person name="Liang Y."/>
            <person name="Liu Q."/>
            <person name="He Z."/>
            <person name="Tian L."/>
            <person name="Duan Y."/>
            <person name="Cai W."/>
            <person name="Li H."/>
            <person name="Song F."/>
        </authorList>
    </citation>
    <scope>NUCLEOTIDE SEQUENCE</scope>
    <source>
        <strain evidence="7">Cailab_2023a</strain>
    </source>
</reference>
<dbReference type="Pfam" id="PF00135">
    <property type="entry name" value="COesterase"/>
    <property type="match status" value="1"/>
</dbReference>
<dbReference type="PANTHER" id="PTHR11559">
    <property type="entry name" value="CARBOXYLESTERASE"/>
    <property type="match status" value="1"/>
</dbReference>
<evidence type="ECO:0000256" key="5">
    <source>
        <dbReference type="RuleBase" id="RU361235"/>
    </source>
</evidence>
<name>A0AAW2HYB5_9NEOP</name>
<dbReference type="Gene3D" id="3.40.50.1820">
    <property type="entry name" value="alpha/beta hydrolase"/>
    <property type="match status" value="1"/>
</dbReference>
<feature type="domain" description="Carboxylesterase type B" evidence="6">
    <location>
        <begin position="2"/>
        <end position="387"/>
    </location>
</feature>
<dbReference type="EC" id="3.1.1.-" evidence="5"/>
<dbReference type="AlphaFoldDB" id="A0AAW2HYB5"/>
<organism evidence="7">
    <name type="scientific">Menopon gallinae</name>
    <name type="common">poultry shaft louse</name>
    <dbReference type="NCBI Taxonomy" id="328185"/>
    <lineage>
        <taxon>Eukaryota</taxon>
        <taxon>Metazoa</taxon>
        <taxon>Ecdysozoa</taxon>
        <taxon>Arthropoda</taxon>
        <taxon>Hexapoda</taxon>
        <taxon>Insecta</taxon>
        <taxon>Pterygota</taxon>
        <taxon>Neoptera</taxon>
        <taxon>Paraneoptera</taxon>
        <taxon>Psocodea</taxon>
        <taxon>Troctomorpha</taxon>
        <taxon>Phthiraptera</taxon>
        <taxon>Amblycera</taxon>
        <taxon>Menoponidae</taxon>
        <taxon>Menopon</taxon>
    </lineage>
</organism>
<comment type="caution">
    <text evidence="7">The sequence shown here is derived from an EMBL/GenBank/DDBJ whole genome shotgun (WGS) entry which is preliminary data.</text>
</comment>
<dbReference type="InterPro" id="IPR002018">
    <property type="entry name" value="CarbesteraseB"/>
</dbReference>
<dbReference type="SUPFAM" id="SSF53474">
    <property type="entry name" value="alpha/beta-Hydrolases"/>
    <property type="match status" value="1"/>
</dbReference>
<comment type="similarity">
    <text evidence="1 5">Belongs to the type-B carboxylesterase/lipase family.</text>
</comment>
<dbReference type="InterPro" id="IPR019826">
    <property type="entry name" value="Carboxylesterase_B_AS"/>
</dbReference>
<keyword evidence="4" id="KW-0325">Glycoprotein</keyword>
<keyword evidence="3 5" id="KW-0378">Hydrolase</keyword>
<protein>
    <recommendedName>
        <fullName evidence="5">Carboxylic ester hydrolase</fullName>
        <ecNumber evidence="5">3.1.1.-</ecNumber>
    </recommendedName>
</protein>
<dbReference type="PROSITE" id="PS00941">
    <property type="entry name" value="CARBOXYLESTERASE_B_2"/>
    <property type="match status" value="1"/>
</dbReference>
<dbReference type="InterPro" id="IPR029058">
    <property type="entry name" value="AB_hydrolase_fold"/>
</dbReference>
<dbReference type="GO" id="GO:0052689">
    <property type="term" value="F:carboxylic ester hydrolase activity"/>
    <property type="evidence" value="ECO:0007669"/>
    <property type="project" value="UniProtKB-KW"/>
</dbReference>
<sequence>MQEPVEPLPWEGVRNATEEGFSCLSVDPIFQSIDGDEDCLTLDVFTPKPPSEVEGSPLPVMVWIHGGAFHRGSGGTLTYGPEYFMMAENVILVIVNYRVNVFGFLSLQNEEVPGNAGLKDQIMALRWVKANIGPFGGDPERVTIFGESAGGASVHYLLLARDAKGLFQRAIVQSGTVLSPWASTDATVSSAVKLGKVFGCGTEDPKELVECLRKVDAEELLKYQYNVAAPSAPTSLKIFLPCVEPAVSKNPILTRDPRKALEEGPVTDVPLMIGTTEMEMLLLYKIAGGIISDRIVEAVYSAANKNPTLLLGFGATDLEPRQRKKLAKRMKEFYFGDSLISEKTIVNLVNATTDFNFLLGTHDAIGYHLRHGMSSIYQYYFTIDTDFGKIKKLLGVPVKGLNVNFNY</sequence>
<gene>
    <name evidence="7" type="ORF">PYX00_002667</name>
</gene>